<gene>
    <name evidence="1" type="ORF">TIFTF001_008113</name>
</gene>
<dbReference type="EMBL" id="BTGU01000008">
    <property type="protein sequence ID" value="GMN38886.1"/>
    <property type="molecule type" value="Genomic_DNA"/>
</dbReference>
<evidence type="ECO:0000313" key="1">
    <source>
        <dbReference type="EMBL" id="GMN38886.1"/>
    </source>
</evidence>
<comment type="caution">
    <text evidence="1">The sequence shown here is derived from an EMBL/GenBank/DDBJ whole genome shotgun (WGS) entry which is preliminary data.</text>
</comment>
<name>A0AA88AEI7_FICCA</name>
<sequence>MDFRQASTDTGDGHHVSLIRWCRPVSGARVGARIGPVGDIARTVRGHEHGQSIVVVREVLPEAVSRAPKVISSWFAKGRSNTLEVVVFQSSFLGRILNKFDLVLSVVHDHRPFPFGLENESTCSRATHSP</sequence>
<accession>A0AA88AEI7</accession>
<evidence type="ECO:0000313" key="2">
    <source>
        <dbReference type="Proteomes" id="UP001187192"/>
    </source>
</evidence>
<protein>
    <submittedName>
        <fullName evidence="1">Uncharacterized protein</fullName>
    </submittedName>
</protein>
<proteinExistence type="predicted"/>
<reference evidence="1" key="1">
    <citation type="submission" date="2023-07" db="EMBL/GenBank/DDBJ databases">
        <title>draft genome sequence of fig (Ficus carica).</title>
        <authorList>
            <person name="Takahashi T."/>
            <person name="Nishimura K."/>
        </authorList>
    </citation>
    <scope>NUCLEOTIDE SEQUENCE</scope>
</reference>
<keyword evidence="2" id="KW-1185">Reference proteome</keyword>
<organism evidence="1 2">
    <name type="scientific">Ficus carica</name>
    <name type="common">Common fig</name>
    <dbReference type="NCBI Taxonomy" id="3494"/>
    <lineage>
        <taxon>Eukaryota</taxon>
        <taxon>Viridiplantae</taxon>
        <taxon>Streptophyta</taxon>
        <taxon>Embryophyta</taxon>
        <taxon>Tracheophyta</taxon>
        <taxon>Spermatophyta</taxon>
        <taxon>Magnoliopsida</taxon>
        <taxon>eudicotyledons</taxon>
        <taxon>Gunneridae</taxon>
        <taxon>Pentapetalae</taxon>
        <taxon>rosids</taxon>
        <taxon>fabids</taxon>
        <taxon>Rosales</taxon>
        <taxon>Moraceae</taxon>
        <taxon>Ficeae</taxon>
        <taxon>Ficus</taxon>
    </lineage>
</organism>
<dbReference type="AlphaFoldDB" id="A0AA88AEI7"/>
<dbReference type="Proteomes" id="UP001187192">
    <property type="component" value="Unassembled WGS sequence"/>
</dbReference>